<evidence type="ECO:0000259" key="2">
    <source>
        <dbReference type="PROSITE" id="PS50172"/>
    </source>
</evidence>
<feature type="compositionally biased region" description="Basic and acidic residues" evidence="1">
    <location>
        <begin position="42"/>
        <end position="53"/>
    </location>
</feature>
<dbReference type="OrthoDB" id="2384350at2759"/>
<dbReference type="Proteomes" id="UP000606974">
    <property type="component" value="Unassembled WGS sequence"/>
</dbReference>
<organism evidence="3 4">
    <name type="scientific">Endocarpon pusillum</name>
    <dbReference type="NCBI Taxonomy" id="364733"/>
    <lineage>
        <taxon>Eukaryota</taxon>
        <taxon>Fungi</taxon>
        <taxon>Dikarya</taxon>
        <taxon>Ascomycota</taxon>
        <taxon>Pezizomycotina</taxon>
        <taxon>Eurotiomycetes</taxon>
        <taxon>Chaetothyriomycetidae</taxon>
        <taxon>Verrucariales</taxon>
        <taxon>Verrucariaceae</taxon>
        <taxon>Endocarpon</taxon>
    </lineage>
</organism>
<dbReference type="EMBL" id="JAACFV010000104">
    <property type="protein sequence ID" value="KAF7505636.1"/>
    <property type="molecule type" value="Genomic_DNA"/>
</dbReference>
<evidence type="ECO:0000256" key="1">
    <source>
        <dbReference type="SAM" id="MobiDB-lite"/>
    </source>
</evidence>
<dbReference type="InterPro" id="IPR022047">
    <property type="entry name" value="Microcephalin-like"/>
</dbReference>
<feature type="region of interest" description="Disordered" evidence="1">
    <location>
        <begin position="1344"/>
        <end position="1380"/>
    </location>
</feature>
<accession>A0A8H7AEH5</accession>
<comment type="caution">
    <text evidence="3">The sequence shown here is derived from an EMBL/GenBank/DDBJ whole genome shotgun (WGS) entry which is preliminary data.</text>
</comment>
<feature type="compositionally biased region" description="Low complexity" evidence="1">
    <location>
        <begin position="949"/>
        <end position="958"/>
    </location>
</feature>
<dbReference type="GO" id="GO:0000278">
    <property type="term" value="P:mitotic cell cycle"/>
    <property type="evidence" value="ECO:0007669"/>
    <property type="project" value="TreeGrafter"/>
</dbReference>
<sequence>MAPALPMSPQKRVTRARAAAKKAGEVQKTTRDRTAPRSSTRKKTEVTEEDLARTDMPVTDEPLRKSARRVAAAAPARRIKVTALESSTVPQQQPVAESETSRTHPKPRATRSKKANTQEDDLGETETAVEPVRPKRQASGTLQPKEAPKAAASRLRGRPKKAEVAQNEVVAEGGNTKKQARARLGSATTDTGALTIPPSKGTVPKKKVTFQDVPGCDKENQPVSQAKETAKAKSGAPASGIRAKPVRRPVAKSRTNVKKSTIPDTAEETAQRILTPKKVTQVAKSCSSAESEEDELNGAKTPIRDLAQSPRRNVNIASMVSPVKKLDFGSGSLASSPVKSQLTSNLLSPAKRPVSSPFKEAFKESPKRSDIPFKIPQALRQTEAYQGRDMASSSTILLQSPKRVALEPSMFPQSTSKAVKSPFKASLLQSPPKRPISPVKTPSIVSTTKGIATSLEEVETDTMSSNIIVSSHFRASQSPQWTPRVHRMTPEDMGEEERCAIDFDESVVDIRSPLKLGMNTIDGADHVEETAENRSTPKSDLSKDDPTIELEVHSGLQHQVVMKATDTSKTQHTKDLELGSAAPASIMPCDQTPLNAASFLFRVSHLRDDDESSEDELQSPVRTLQTQTPATVLGSKSRMPIANPPAVDHNPGFTPLAAQLSGWLASSPDKQAMNKYRPRGIFSPVAAQHVRGEVVIDRHSPATSRVSVEPRLSTSARKSFRGRKSLGLRSSLASSVNGTPDKSSYFADEMAVKDLEEAIEGMEAEDSDCDMKQQFSCPESAYDAPVDDLAPTGVVEEMEFVESQRLDGSAEAERQNVEDVVAEALGEASRNCSAEIEAQTVTEEEEDRQHLHETSQVFPASSTYGDENNVPVAPTAAMSEPVLAETQETRTTPAATVFTENRAPLNDFNTPLQSQPKMPQFANTVVSKVPLRPEGHTSPIKVSKKRSRSLSSGPSSVKKAPVLQAFSIPQSRTVNSFSPMRSEASMPSSTMTTPGQQSFAVDDFGDSTLDGIEIDEDDENLPPITPTAASVPSLAVTLSKTPKAQTPATSSGVLQGAVVFVDVHTTEGADASGIFIELLTQMGAKCVKTWSWNPRASMGVNANANAEEAGAAVGNAKIGITHVVYKDGGKRTLEKVRDTEGLVKCVGVGWVLDCERENRWLDESAYAVDISILPRGGSRRRKSMEPRALLNMNGTLSKATGAAAGRRSVSAEMMQKLKDELVNTPVRRHGCDKTSDVSSQPREEDAEAEAEAEFDNSASIESGFSTPTGVFAISTTSAADLQPATPTGFVNYDPSTSQTPGGPNDRAADGDAASYSPTTPYYLAQGAKLVQMTCPPKQTRKGLFEKEDQQGQSEEIGGGVENGKGGSGGFPISGQLDDVKDARFRKRLADARRRTMGWRPAVASPLGR</sequence>
<evidence type="ECO:0000313" key="3">
    <source>
        <dbReference type="EMBL" id="KAF7505636.1"/>
    </source>
</evidence>
<feature type="compositionally biased region" description="Basic residues" evidence="1">
    <location>
        <begin position="103"/>
        <end position="114"/>
    </location>
</feature>
<feature type="region of interest" description="Disordered" evidence="1">
    <location>
        <begin position="931"/>
        <end position="958"/>
    </location>
</feature>
<feature type="compositionally biased region" description="Polar residues" evidence="1">
    <location>
        <begin position="332"/>
        <end position="347"/>
    </location>
</feature>
<dbReference type="SUPFAM" id="SSF52113">
    <property type="entry name" value="BRCT domain"/>
    <property type="match status" value="1"/>
</dbReference>
<feature type="region of interest" description="Disordered" evidence="1">
    <location>
        <begin position="1284"/>
        <end position="1314"/>
    </location>
</feature>
<dbReference type="PANTHER" id="PTHR14625">
    <property type="entry name" value="MICROCEPHALIN"/>
    <property type="match status" value="1"/>
</dbReference>
<proteinExistence type="predicted"/>
<reference evidence="3" key="1">
    <citation type="submission" date="2020-02" db="EMBL/GenBank/DDBJ databases">
        <authorList>
            <person name="Palmer J.M."/>
        </authorList>
    </citation>
    <scope>NUCLEOTIDE SEQUENCE</scope>
    <source>
        <strain evidence="3">EPUS1.4</strain>
        <tissue evidence="3">Thallus</tissue>
    </source>
</reference>
<keyword evidence="4" id="KW-1185">Reference proteome</keyword>
<gene>
    <name evidence="3" type="ORF">GJ744_000571</name>
</gene>
<name>A0A8H7AEH5_9EURO</name>
<dbReference type="Gene3D" id="3.40.50.10190">
    <property type="entry name" value="BRCT domain"/>
    <property type="match status" value="1"/>
</dbReference>
<dbReference type="InterPro" id="IPR036420">
    <property type="entry name" value="BRCT_dom_sf"/>
</dbReference>
<feature type="compositionally biased region" description="Basic residues" evidence="1">
    <location>
        <begin position="244"/>
        <end position="257"/>
    </location>
</feature>
<feature type="compositionally biased region" description="Basic and acidic residues" evidence="1">
    <location>
        <begin position="360"/>
        <end position="371"/>
    </location>
</feature>
<feature type="region of interest" description="Disordered" evidence="1">
    <location>
        <begin position="1"/>
        <end position="310"/>
    </location>
</feature>
<evidence type="ECO:0000313" key="4">
    <source>
        <dbReference type="Proteomes" id="UP000606974"/>
    </source>
</evidence>
<dbReference type="CDD" id="cd17716">
    <property type="entry name" value="BRCT_microcephalin_rpt1"/>
    <property type="match status" value="1"/>
</dbReference>
<dbReference type="PANTHER" id="PTHR14625:SF3">
    <property type="entry name" value="MICROCEPHALIN"/>
    <property type="match status" value="1"/>
</dbReference>
<feature type="region of interest" description="Disordered" evidence="1">
    <location>
        <begin position="330"/>
        <end position="372"/>
    </location>
</feature>
<dbReference type="InterPro" id="IPR001357">
    <property type="entry name" value="BRCT_dom"/>
</dbReference>
<feature type="compositionally biased region" description="Acidic residues" evidence="1">
    <location>
        <begin position="1244"/>
        <end position="1254"/>
    </location>
</feature>
<dbReference type="PROSITE" id="PS50172">
    <property type="entry name" value="BRCT"/>
    <property type="match status" value="1"/>
</dbReference>
<feature type="compositionally biased region" description="Polar residues" evidence="1">
    <location>
        <begin position="84"/>
        <end position="95"/>
    </location>
</feature>
<feature type="compositionally biased region" description="Basic and acidic residues" evidence="1">
    <location>
        <begin position="22"/>
        <end position="35"/>
    </location>
</feature>
<protein>
    <recommendedName>
        <fullName evidence="2">BRCT domain-containing protein</fullName>
    </recommendedName>
</protein>
<feature type="compositionally biased region" description="Gly residues" evidence="1">
    <location>
        <begin position="1356"/>
        <end position="1371"/>
    </location>
</feature>
<feature type="domain" description="BRCT" evidence="2">
    <location>
        <begin position="1121"/>
        <end position="1168"/>
    </location>
</feature>
<feature type="region of interest" description="Disordered" evidence="1">
    <location>
        <begin position="1227"/>
        <end position="1254"/>
    </location>
</feature>